<evidence type="ECO:0000256" key="5">
    <source>
        <dbReference type="ARBA" id="ARBA00023288"/>
    </source>
</evidence>
<dbReference type="EMBL" id="JAARWW010000004">
    <property type="protein sequence ID" value="MBC2003997.1"/>
    <property type="molecule type" value="Genomic_DNA"/>
</dbReference>
<evidence type="ECO:0000256" key="4">
    <source>
        <dbReference type="ARBA" id="ARBA00023139"/>
    </source>
</evidence>
<dbReference type="GeneID" id="58717577"/>
<evidence type="ECO:0000256" key="2">
    <source>
        <dbReference type="ARBA" id="ARBA00022729"/>
    </source>
</evidence>
<dbReference type="Proteomes" id="UP000029844">
    <property type="component" value="Unassembled WGS sequence"/>
</dbReference>
<evidence type="ECO:0000256" key="3">
    <source>
        <dbReference type="ARBA" id="ARBA00023136"/>
    </source>
</evidence>
<evidence type="ECO:0000313" key="10">
    <source>
        <dbReference type="EMBL" id="MBC2003997.1"/>
    </source>
</evidence>
<proteinExistence type="inferred from homology"/>
<comment type="caution">
    <text evidence="9">The sequence shown here is derived from an EMBL/GenBank/DDBJ whole genome shotgun (WGS) entry which is preliminary data.</text>
</comment>
<dbReference type="PROSITE" id="PS51257">
    <property type="entry name" value="PROKAR_LIPOPROTEIN"/>
    <property type="match status" value="1"/>
</dbReference>
<keyword evidence="2 8" id="KW-0732">Signal</keyword>
<dbReference type="AlphaFoldDB" id="A0A099W9E1"/>
<dbReference type="eggNOG" id="COG1464">
    <property type="taxonomic scope" value="Bacteria"/>
</dbReference>
<protein>
    <recommendedName>
        <fullName evidence="6">Lipoprotein</fullName>
    </recommendedName>
</protein>
<dbReference type="PANTHER" id="PTHR30429">
    <property type="entry name" value="D-METHIONINE-BINDING LIPOPROTEIN METQ"/>
    <property type="match status" value="1"/>
</dbReference>
<dbReference type="SUPFAM" id="SSF53850">
    <property type="entry name" value="Periplasmic binding protein-like II"/>
    <property type="match status" value="1"/>
</dbReference>
<dbReference type="Gene3D" id="3.40.190.10">
    <property type="entry name" value="Periplasmic binding protein-like II"/>
    <property type="match status" value="2"/>
</dbReference>
<keyword evidence="3" id="KW-0472">Membrane</keyword>
<organism evidence="9 11">
    <name type="scientific">Listeria booriae</name>
    <dbReference type="NCBI Taxonomy" id="1552123"/>
    <lineage>
        <taxon>Bacteria</taxon>
        <taxon>Bacillati</taxon>
        <taxon>Bacillota</taxon>
        <taxon>Bacilli</taxon>
        <taxon>Bacillales</taxon>
        <taxon>Listeriaceae</taxon>
        <taxon>Listeria</taxon>
    </lineage>
</organism>
<reference evidence="10 12" key="2">
    <citation type="submission" date="2020-03" db="EMBL/GenBank/DDBJ databases">
        <title>Soil Listeria distribution.</title>
        <authorList>
            <person name="Liao J."/>
            <person name="Wiedmann M."/>
        </authorList>
    </citation>
    <scope>NUCLEOTIDE SEQUENCE [LARGE SCALE GENOMIC DNA]</scope>
    <source>
        <strain evidence="10 12">FSL L7-0435</strain>
    </source>
</reference>
<evidence type="ECO:0000256" key="8">
    <source>
        <dbReference type="SAM" id="SignalP"/>
    </source>
</evidence>
<reference evidence="9 11" key="1">
    <citation type="submission" date="2014-05" db="EMBL/GenBank/DDBJ databases">
        <title>Novel Listeriaceae from food processing environments.</title>
        <authorList>
            <person name="den Bakker H.C."/>
        </authorList>
    </citation>
    <scope>NUCLEOTIDE SEQUENCE [LARGE SCALE GENOMIC DNA]</scope>
    <source>
        <strain evidence="9 11">FSL A5-0281</strain>
    </source>
</reference>
<evidence type="ECO:0000313" key="9">
    <source>
        <dbReference type="EMBL" id="KGL40750.1"/>
    </source>
</evidence>
<sequence>MKKLILVLTLALLAVVVTACGGSDEKASGDEKNLVIGVSAGDRTWPEIKKIAEKEGINIELKEFSDYVLPNRALADGDLDANAFQTIAYFDDFIKENKLDLEPLASTVIAPMGVYSNKVKDIKDIKNGATIAVPDDSTNYGRALLLLQEAGLIKLVDDFDGKGSPDAVKENPKKLDIKPMVAGQIPRALDDVDAAAINNGVAVEAKLDPLNDAIFLESDTAKPYINIIAVRKGDTKREALQKIVKIYHSDEMKQFIDKTYKGSSIPAFIPLDELAKYKETWSKN</sequence>
<evidence type="ECO:0000313" key="11">
    <source>
        <dbReference type="Proteomes" id="UP000029844"/>
    </source>
</evidence>
<evidence type="ECO:0000256" key="6">
    <source>
        <dbReference type="PIRNR" id="PIRNR002854"/>
    </source>
</evidence>
<dbReference type="STRING" id="1552123.EP57_09350"/>
<dbReference type="RefSeq" id="WP_036085962.1">
    <property type="nucleotide sequence ID" value="NZ_CBCSHQ010000004.1"/>
</dbReference>
<keyword evidence="11" id="KW-1185">Reference proteome</keyword>
<dbReference type="EMBL" id="JNFA01000023">
    <property type="protein sequence ID" value="KGL40750.1"/>
    <property type="molecule type" value="Genomic_DNA"/>
</dbReference>
<dbReference type="GO" id="GO:0016020">
    <property type="term" value="C:membrane"/>
    <property type="evidence" value="ECO:0007669"/>
    <property type="project" value="UniProtKB-SubCell"/>
</dbReference>
<evidence type="ECO:0000256" key="1">
    <source>
        <dbReference type="ARBA" id="ARBA00004635"/>
    </source>
</evidence>
<dbReference type="PANTHER" id="PTHR30429:SF3">
    <property type="entry name" value="LIPOPROTEIN"/>
    <property type="match status" value="1"/>
</dbReference>
<name>A0A099W9E1_9LIST</name>
<dbReference type="InterPro" id="IPR004872">
    <property type="entry name" value="Lipoprotein_NlpA"/>
</dbReference>
<gene>
    <name evidence="9" type="ORF">EP57_09350</name>
    <name evidence="10" type="ORF">HCA78_09475</name>
</gene>
<dbReference type="OrthoDB" id="9812878at2"/>
<dbReference type="Proteomes" id="UP000546806">
    <property type="component" value="Unassembled WGS sequence"/>
</dbReference>
<accession>A0A099W9E1</accession>
<comment type="subcellular location">
    <subcellularLocation>
        <location evidence="1">Membrane</location>
        <topology evidence="1">Lipid-anchor</topology>
    </subcellularLocation>
</comment>
<dbReference type="Pfam" id="PF03180">
    <property type="entry name" value="Lipoprotein_9"/>
    <property type="match status" value="1"/>
</dbReference>
<evidence type="ECO:0000313" key="12">
    <source>
        <dbReference type="Proteomes" id="UP000546806"/>
    </source>
</evidence>
<feature type="signal peptide" evidence="8">
    <location>
        <begin position="1"/>
        <end position="19"/>
    </location>
</feature>
<comment type="similarity">
    <text evidence="6">Belongs to the nlpA lipoprotein family.</text>
</comment>
<feature type="lipid moiety-binding region" description="S-diacylglycerol cysteine" evidence="7">
    <location>
        <position position="20"/>
    </location>
</feature>
<keyword evidence="5 6" id="KW-0449">Lipoprotein</keyword>
<feature type="chain" id="PRO_5041521394" description="Lipoprotein" evidence="8">
    <location>
        <begin position="20"/>
        <end position="284"/>
    </location>
</feature>
<dbReference type="PIRSF" id="PIRSF002854">
    <property type="entry name" value="MetQ"/>
    <property type="match status" value="1"/>
</dbReference>
<keyword evidence="4" id="KW-0564">Palmitate</keyword>
<evidence type="ECO:0000256" key="7">
    <source>
        <dbReference type="PIRSR" id="PIRSR002854-1"/>
    </source>
</evidence>